<dbReference type="EMBL" id="CP000249">
    <property type="protein sequence ID" value="ABD10842.1"/>
    <property type="molecule type" value="Genomic_DNA"/>
</dbReference>
<feature type="transmembrane region" description="Helical" evidence="2">
    <location>
        <begin position="27"/>
        <end position="44"/>
    </location>
</feature>
<proteinExistence type="inferred from homology"/>
<dbReference type="PhylomeDB" id="Q2JD00"/>
<feature type="transmembrane region" description="Helical" evidence="2">
    <location>
        <begin position="56"/>
        <end position="74"/>
    </location>
</feature>
<dbReference type="InterPro" id="IPR009709">
    <property type="entry name" value="DUF1290"/>
</dbReference>
<dbReference type="eggNOG" id="COG3856">
    <property type="taxonomic scope" value="Bacteria"/>
</dbReference>
<dbReference type="Proteomes" id="UP000001937">
    <property type="component" value="Chromosome"/>
</dbReference>
<evidence type="ECO:0000256" key="2">
    <source>
        <dbReference type="SAM" id="Phobius"/>
    </source>
</evidence>
<dbReference type="HOGENOM" id="CLU_135532_0_0_11"/>
<dbReference type="RefSeq" id="WP_011435907.1">
    <property type="nucleotide sequence ID" value="NC_007777.1"/>
</dbReference>
<keyword evidence="2" id="KW-1133">Transmembrane helix</keyword>
<evidence type="ECO:0008006" key="5">
    <source>
        <dbReference type="Google" id="ProtNLM"/>
    </source>
</evidence>
<comment type="subcellular location">
    <subcellularLocation>
        <location evidence="1">Cell membrane</location>
        <topology evidence="1">Multi-pass membrane protein</topology>
    </subcellularLocation>
</comment>
<evidence type="ECO:0000256" key="1">
    <source>
        <dbReference type="PIRNR" id="PIRNR018579"/>
    </source>
</evidence>
<feature type="transmembrane region" description="Helical" evidence="2">
    <location>
        <begin position="80"/>
        <end position="103"/>
    </location>
</feature>
<keyword evidence="4" id="KW-1185">Reference proteome</keyword>
<keyword evidence="1" id="KW-1003">Cell membrane</keyword>
<dbReference type="OrthoDB" id="9812056at2"/>
<comment type="similarity">
    <text evidence="1">Belongs to the sbp family.</text>
</comment>
<name>Q2JD00_FRACC</name>
<evidence type="ECO:0000313" key="4">
    <source>
        <dbReference type="Proteomes" id="UP000001937"/>
    </source>
</evidence>
<dbReference type="AlphaFoldDB" id="Q2JD00"/>
<dbReference type="STRING" id="106370.Francci3_1465"/>
<reference evidence="3 4" key="1">
    <citation type="journal article" date="2007" name="Genome Res.">
        <title>Genome characteristics of facultatively symbiotic Frankia sp. strains reflect host range and host plant biogeography.</title>
        <authorList>
            <person name="Normand P."/>
            <person name="Lapierre P."/>
            <person name="Tisa L.S."/>
            <person name="Gogarten J.P."/>
            <person name="Alloisio N."/>
            <person name="Bagnarol E."/>
            <person name="Bassi C.A."/>
            <person name="Berry A.M."/>
            <person name="Bickhart D.M."/>
            <person name="Choisne N."/>
            <person name="Couloux A."/>
            <person name="Cournoyer B."/>
            <person name="Cruveiller S."/>
            <person name="Daubin V."/>
            <person name="Demange N."/>
            <person name="Francino M.P."/>
            <person name="Goltsman E."/>
            <person name="Huang Y."/>
            <person name="Kopp O.R."/>
            <person name="Labarre L."/>
            <person name="Lapidus A."/>
            <person name="Lavire C."/>
            <person name="Marechal J."/>
            <person name="Martinez M."/>
            <person name="Mastronunzio J.E."/>
            <person name="Mullin B.C."/>
            <person name="Niemann J."/>
            <person name="Pujic P."/>
            <person name="Rawnsley T."/>
            <person name="Rouy Z."/>
            <person name="Schenowitz C."/>
            <person name="Sellstedt A."/>
            <person name="Tavares F."/>
            <person name="Tomkins J.P."/>
            <person name="Vallenet D."/>
            <person name="Valverde C."/>
            <person name="Wall L.G."/>
            <person name="Wang Y."/>
            <person name="Medigue C."/>
            <person name="Benson D.R."/>
        </authorList>
    </citation>
    <scope>NUCLEOTIDE SEQUENCE [LARGE SCALE GENOMIC DNA]</scope>
    <source>
        <strain evidence="4">DSM 45818 / CECT 9043 / CcI3</strain>
    </source>
</reference>
<keyword evidence="1 2" id="KW-0472">Membrane</keyword>
<gene>
    <name evidence="3" type="ordered locus">Francci3_1465</name>
</gene>
<dbReference type="KEGG" id="fra:Francci3_1465"/>
<protein>
    <recommendedName>
        <fullName evidence="5">DUF1290 domain-containing protein</fullName>
    </recommendedName>
</protein>
<organism evidence="3 4">
    <name type="scientific">Frankia casuarinae (strain DSM 45818 / CECT 9043 / HFP020203 / CcI3)</name>
    <dbReference type="NCBI Taxonomy" id="106370"/>
    <lineage>
        <taxon>Bacteria</taxon>
        <taxon>Bacillati</taxon>
        <taxon>Actinomycetota</taxon>
        <taxon>Actinomycetes</taxon>
        <taxon>Frankiales</taxon>
        <taxon>Frankiaceae</taxon>
        <taxon>Frankia</taxon>
    </lineage>
</organism>
<sequence>MIAVVALALGVTAGLVLGPTVPDWMDPYLPVAVVAAVDAALGGARAVAERVFDDRVFIVSFVFDVAIAVLMVLLGDLIGFGGALSTAVVVVLGIRIFTTATALRQHLIKV</sequence>
<accession>Q2JD00</accession>
<dbReference type="PIRSF" id="PIRSF018579">
    <property type="entry name" value="Sbp"/>
    <property type="match status" value="1"/>
</dbReference>
<evidence type="ECO:0000313" key="3">
    <source>
        <dbReference type="EMBL" id="ABD10842.1"/>
    </source>
</evidence>
<keyword evidence="1 2" id="KW-0812">Transmembrane</keyword>
<dbReference type="Pfam" id="PF06947">
    <property type="entry name" value="DUF1290"/>
    <property type="match status" value="1"/>
</dbReference>
<dbReference type="GO" id="GO:0005886">
    <property type="term" value="C:plasma membrane"/>
    <property type="evidence" value="ECO:0007669"/>
    <property type="project" value="UniProtKB-SubCell"/>
</dbReference>